<protein>
    <submittedName>
        <fullName evidence="1">Uncharacterized protein</fullName>
    </submittedName>
</protein>
<evidence type="ECO:0000313" key="2">
    <source>
        <dbReference type="Proteomes" id="UP000023152"/>
    </source>
</evidence>
<dbReference type="AlphaFoldDB" id="X6M701"/>
<accession>X6M701</accession>
<evidence type="ECO:0000313" key="1">
    <source>
        <dbReference type="EMBL" id="ETO09778.1"/>
    </source>
</evidence>
<dbReference type="EMBL" id="ASPP01023910">
    <property type="protein sequence ID" value="ETO09778.1"/>
    <property type="molecule type" value="Genomic_DNA"/>
</dbReference>
<name>X6M701_RETFI</name>
<reference evidence="1 2" key="1">
    <citation type="journal article" date="2013" name="Curr. Biol.">
        <title>The Genome of the Foraminiferan Reticulomyxa filosa.</title>
        <authorList>
            <person name="Glockner G."/>
            <person name="Hulsmann N."/>
            <person name="Schleicher M."/>
            <person name="Noegel A.A."/>
            <person name="Eichinger L."/>
            <person name="Gallinger C."/>
            <person name="Pawlowski J."/>
            <person name="Sierra R."/>
            <person name="Euteneuer U."/>
            <person name="Pillet L."/>
            <person name="Moustafa A."/>
            <person name="Platzer M."/>
            <person name="Groth M."/>
            <person name="Szafranski K."/>
            <person name="Schliwa M."/>
        </authorList>
    </citation>
    <scope>NUCLEOTIDE SEQUENCE [LARGE SCALE GENOMIC DNA]</scope>
</reference>
<organism evidence="1 2">
    <name type="scientific">Reticulomyxa filosa</name>
    <dbReference type="NCBI Taxonomy" id="46433"/>
    <lineage>
        <taxon>Eukaryota</taxon>
        <taxon>Sar</taxon>
        <taxon>Rhizaria</taxon>
        <taxon>Retaria</taxon>
        <taxon>Foraminifera</taxon>
        <taxon>Monothalamids</taxon>
        <taxon>Reticulomyxidae</taxon>
        <taxon>Reticulomyxa</taxon>
    </lineage>
</organism>
<keyword evidence="2" id="KW-1185">Reference proteome</keyword>
<comment type="caution">
    <text evidence="1">The sequence shown here is derived from an EMBL/GenBank/DDBJ whole genome shotgun (WGS) entry which is preliminary data.</text>
</comment>
<dbReference type="Proteomes" id="UP000023152">
    <property type="component" value="Unassembled WGS sequence"/>
</dbReference>
<sequence length="199" mass="24151">MHGRSFYLFFYVKVPSKELTIHILERLLKSEASRLHWIKLLADSKITASPVLYELLREFFKNWLNRKEKEEKKFSYDEQPFHSRAIELISSPTFQNAKLYHSDFMEILDERERELWLNNKKWTSDQIKITYDCGDTKSDLWEKMLRKMNNIPPMEELNENNIESASKKLCQNLDYCLDCQLWLKRENPMRKQLLDFFNK</sequence>
<proteinExistence type="predicted"/>
<feature type="non-terminal residue" evidence="1">
    <location>
        <position position="199"/>
    </location>
</feature>
<gene>
    <name evidence="1" type="ORF">RFI_27600</name>
</gene>